<protein>
    <submittedName>
        <fullName evidence="1">ODV-E28</fullName>
    </submittedName>
</protein>
<dbReference type="GeneID" id="16479764"/>
<reference evidence="1 2" key="1">
    <citation type="journal article" date="2013" name="PLoS ONE">
        <title>Comparative Genome Sequence Analysis of Choristoneura occidentalis Freeman and C. rosaceana Harris (Lepidoptera: Tortricidae) Alphabaculoviruses.</title>
        <authorList>
            <person name="Thumbi D.K."/>
            <person name="Beliveau C."/>
            <person name="Cusson M."/>
            <person name="Lapointe R."/>
            <person name="Lucarotti C.J."/>
        </authorList>
    </citation>
    <scope>NUCLEOTIDE SEQUENCE [LARGE SCALE GENOMIC DNA]</scope>
    <source>
        <strain evidence="1">NB_1</strain>
    </source>
</reference>
<sequence length="180" mass="20454">MLSLMLAIVFVVTLLMYVALSLRNHHPFLNRIQTLLQDFDNTLLYGTHVRIFDLTTPARTERLFIIAPENVVLYNFDKTLFYYLDSGNVFCPNEYTVAKFTSATISTINDTGVYSTACTSVGSLTLIDHFVGLKNNLPDYILVLDAAEQIQFTIMDIINFLIFNGYVDLGTLRDQKFVNT</sequence>
<accession>S5N406</accession>
<name>S5N406_9ABAC</name>
<proteinExistence type="predicted"/>
<evidence type="ECO:0000313" key="1">
    <source>
        <dbReference type="EMBL" id="AGR57095.1"/>
    </source>
</evidence>
<gene>
    <name evidence="1" type="primary">odv-e28</name>
</gene>
<organism evidence="1 2">
    <name type="scientific">Choristoneura rosaceana nucleopolyhedrovirus</name>
    <dbReference type="NCBI Taxonomy" id="58094"/>
    <lineage>
        <taxon>Viruses</taxon>
        <taxon>Viruses incertae sedis</taxon>
        <taxon>Naldaviricetes</taxon>
        <taxon>Lefavirales</taxon>
        <taxon>Baculoviridae</taxon>
        <taxon>Alphabaculovirus</taxon>
        <taxon>Alphabaculovirus chorosaceanae</taxon>
    </lineage>
</organism>
<dbReference type="Proteomes" id="UP000208100">
    <property type="component" value="Segment"/>
</dbReference>
<dbReference type="InterPro" id="IPR006883">
    <property type="entry name" value="AcMNPV_PIF-4"/>
</dbReference>
<dbReference type="RefSeq" id="YP_008378411.1">
    <property type="nucleotide sequence ID" value="NC_021924.1"/>
</dbReference>
<dbReference type="KEGG" id="vg:16479764"/>
<evidence type="ECO:0000313" key="2">
    <source>
        <dbReference type="Proteomes" id="UP000208100"/>
    </source>
</evidence>
<dbReference type="OrthoDB" id="16714at10239"/>
<keyword evidence="2" id="KW-1185">Reference proteome</keyword>
<dbReference type="EMBL" id="KC961304">
    <property type="protein sequence ID" value="AGR57095.1"/>
    <property type="molecule type" value="Genomic_DNA"/>
</dbReference>
<dbReference type="Pfam" id="PF04798">
    <property type="entry name" value="Baculo_19"/>
    <property type="match status" value="1"/>
</dbReference>